<evidence type="ECO:0008006" key="2">
    <source>
        <dbReference type="Google" id="ProtNLM"/>
    </source>
</evidence>
<reference evidence="1" key="1">
    <citation type="submission" date="2018-06" db="EMBL/GenBank/DDBJ databases">
        <authorList>
            <person name="Zhirakovskaya E."/>
        </authorList>
    </citation>
    <scope>NUCLEOTIDE SEQUENCE</scope>
</reference>
<organism evidence="1">
    <name type="scientific">hydrothermal vent metagenome</name>
    <dbReference type="NCBI Taxonomy" id="652676"/>
    <lineage>
        <taxon>unclassified sequences</taxon>
        <taxon>metagenomes</taxon>
        <taxon>ecological metagenomes</taxon>
    </lineage>
</organism>
<dbReference type="EMBL" id="UOES01000042">
    <property type="protein sequence ID" value="VAW25958.1"/>
    <property type="molecule type" value="Genomic_DNA"/>
</dbReference>
<sequence length="153" mass="17579">MKVFVLVFALLFIDSPVPTSEKKKSKFEGSWKLLKYTYGTGKDLCEVPEFISYIKNVTKTHFSWCSFNPEDGKVVGVGGGTYHFDEDNYFEKTDFWYPTGSGIPGTETSFKYAFEGKNWTIEGYVKSLKLNPSTGEFTEIDSTYMMEIWQKLE</sequence>
<accession>A0A3B0U6I9</accession>
<name>A0A3B0U6I9_9ZZZZ</name>
<gene>
    <name evidence="1" type="ORF">MNBD_BACTEROID06-1294</name>
</gene>
<protein>
    <recommendedName>
        <fullName evidence="2">Lipocalin-like domain-containing protein</fullName>
    </recommendedName>
</protein>
<evidence type="ECO:0000313" key="1">
    <source>
        <dbReference type="EMBL" id="VAW25958.1"/>
    </source>
</evidence>
<proteinExistence type="predicted"/>
<dbReference type="Gene3D" id="2.40.128.490">
    <property type="entry name" value="Uncharacterised protein PF14869, DUF4488"/>
    <property type="match status" value="1"/>
</dbReference>
<dbReference type="AlphaFoldDB" id="A0A3B0U6I9"/>